<dbReference type="Pfam" id="PF13559">
    <property type="entry name" value="DUF4129"/>
    <property type="match status" value="1"/>
</dbReference>
<evidence type="ECO:0000313" key="3">
    <source>
        <dbReference type="EMBL" id="MEV0967417.1"/>
    </source>
</evidence>
<dbReference type="EMBL" id="JBFALK010000001">
    <property type="protein sequence ID" value="MEV0967417.1"/>
    <property type="molecule type" value="Genomic_DNA"/>
</dbReference>
<feature type="domain" description="Protein-glutamine gamma-glutamyltransferase-like C-terminal" evidence="2">
    <location>
        <begin position="138"/>
        <end position="207"/>
    </location>
</feature>
<dbReference type="RefSeq" id="WP_063818618.1">
    <property type="nucleotide sequence ID" value="NZ_JBFALK010000001.1"/>
</dbReference>
<keyword evidence="4" id="KW-1185">Reference proteome</keyword>
<evidence type="ECO:0000259" key="2">
    <source>
        <dbReference type="Pfam" id="PF13559"/>
    </source>
</evidence>
<keyword evidence="1" id="KW-0812">Transmembrane</keyword>
<dbReference type="Proteomes" id="UP001551675">
    <property type="component" value="Unassembled WGS sequence"/>
</dbReference>
<evidence type="ECO:0000313" key="4">
    <source>
        <dbReference type="Proteomes" id="UP001551675"/>
    </source>
</evidence>
<organism evidence="3 4">
    <name type="scientific">Microtetraspora glauca</name>
    <dbReference type="NCBI Taxonomy" id="1996"/>
    <lineage>
        <taxon>Bacteria</taxon>
        <taxon>Bacillati</taxon>
        <taxon>Actinomycetota</taxon>
        <taxon>Actinomycetes</taxon>
        <taxon>Streptosporangiales</taxon>
        <taxon>Streptosporangiaceae</taxon>
        <taxon>Microtetraspora</taxon>
    </lineage>
</organism>
<reference evidence="3 4" key="1">
    <citation type="submission" date="2024-06" db="EMBL/GenBank/DDBJ databases">
        <title>The Natural Products Discovery Center: Release of the First 8490 Sequenced Strains for Exploring Actinobacteria Biosynthetic Diversity.</title>
        <authorList>
            <person name="Kalkreuter E."/>
            <person name="Kautsar S.A."/>
            <person name="Yang D."/>
            <person name="Bader C.D."/>
            <person name="Teijaro C.N."/>
            <person name="Fluegel L."/>
            <person name="Davis C.M."/>
            <person name="Simpson J.R."/>
            <person name="Lauterbach L."/>
            <person name="Steele A.D."/>
            <person name="Gui C."/>
            <person name="Meng S."/>
            <person name="Li G."/>
            <person name="Viehrig K."/>
            <person name="Ye F."/>
            <person name="Su P."/>
            <person name="Kiefer A.F."/>
            <person name="Nichols A."/>
            <person name="Cepeda A.J."/>
            <person name="Yan W."/>
            <person name="Fan B."/>
            <person name="Jiang Y."/>
            <person name="Adhikari A."/>
            <person name="Zheng C.-J."/>
            <person name="Schuster L."/>
            <person name="Cowan T.M."/>
            <person name="Smanski M.J."/>
            <person name="Chevrette M.G."/>
            <person name="De Carvalho L.P.S."/>
            <person name="Shen B."/>
        </authorList>
    </citation>
    <scope>NUCLEOTIDE SEQUENCE [LARGE SCALE GENOMIC DNA]</scope>
    <source>
        <strain evidence="3 4">NPDC050100</strain>
    </source>
</reference>
<sequence>MTLPAFPWTAALAALDPPVDIGREEARREAAEELLRSGYHQEPLVDRLWRHFTQLLGDLLDSTTGGPGSGLWALFLIVAIIVLLAALLVWSLRRMSRGRRAEDEAIFDGRERTAAEHRTEAERLAAAGSWAEAIRERLRAIARDLEERAIVSPMPGRTAAELAADAGRALPDHAAELGAAARLFDDVTYGEAPGTAEGYASLAELDRRLAAARVSLRADA</sequence>
<keyword evidence="1" id="KW-0472">Membrane</keyword>
<accession>A0ABV3G728</accession>
<comment type="caution">
    <text evidence="3">The sequence shown here is derived from an EMBL/GenBank/DDBJ whole genome shotgun (WGS) entry which is preliminary data.</text>
</comment>
<proteinExistence type="predicted"/>
<evidence type="ECO:0000256" key="1">
    <source>
        <dbReference type="SAM" id="Phobius"/>
    </source>
</evidence>
<dbReference type="InterPro" id="IPR025403">
    <property type="entry name" value="TgpA-like_C"/>
</dbReference>
<protein>
    <submittedName>
        <fullName evidence="3">DUF4129 domain-containing protein</fullName>
    </submittedName>
</protein>
<name>A0ABV3G728_MICGL</name>
<keyword evidence="1" id="KW-1133">Transmembrane helix</keyword>
<gene>
    <name evidence="3" type="ORF">AB0I59_02180</name>
</gene>
<feature type="transmembrane region" description="Helical" evidence="1">
    <location>
        <begin position="70"/>
        <end position="90"/>
    </location>
</feature>